<dbReference type="InterPro" id="IPR024079">
    <property type="entry name" value="MetalloPept_cat_dom_sf"/>
</dbReference>
<dbReference type="EMBL" id="CP063231">
    <property type="protein sequence ID" value="URL57861.1"/>
    <property type="molecule type" value="Genomic_DNA"/>
</dbReference>
<name>A0ABY4SZW7_9GAMM</name>
<accession>A0ABY4SZW7</accession>
<proteinExistence type="predicted"/>
<dbReference type="SUPFAM" id="SSF55486">
    <property type="entry name" value="Metalloproteases ('zincins'), catalytic domain"/>
    <property type="match status" value="1"/>
</dbReference>
<sequence>MQPIVCVTTPCPFVAARRAGSPCFPAPCSDLVRLSFVGFVQSLIARFRAPVPPIDDASWRQAVERVPLARALDAPRQHYLRQLAAIFLHTKRFHAMGDAVLDDFWRLAIAIQASLPALPHGPKAFKGWTNVLIYPGEFNVRRSHYDAPSGVVTDSDDTLIGEAWERGPMILSLADVALDLEAPWDGYNVVIHEMAHKLDMLAGTASGVPPLPASMNRRQWIETMQRAFDRLTKSVERGRHTAIDPYAAEAPEEYFAVTSELHFSKPALLREAEPDVATLLDAFYGPSPAPGA</sequence>
<dbReference type="PANTHER" id="PTHR30164:SF2">
    <property type="entry name" value="PROTEIN MTFA"/>
    <property type="match status" value="1"/>
</dbReference>
<dbReference type="PANTHER" id="PTHR30164">
    <property type="entry name" value="MTFA PEPTIDASE"/>
    <property type="match status" value="1"/>
</dbReference>
<dbReference type="Gene3D" id="3.40.390.10">
    <property type="entry name" value="Collagenase (Catalytic Domain)"/>
    <property type="match status" value="1"/>
</dbReference>
<evidence type="ECO:0000313" key="2">
    <source>
        <dbReference type="Proteomes" id="UP001056681"/>
    </source>
</evidence>
<dbReference type="Proteomes" id="UP001056681">
    <property type="component" value="Chromosome"/>
</dbReference>
<reference evidence="1" key="1">
    <citation type="submission" date="2020-10" db="EMBL/GenBank/DDBJ databases">
        <title>Whole-genome sequence of Luteibacter sp. EIF3.</title>
        <authorList>
            <person name="Friedrich I."/>
            <person name="Hertel R."/>
            <person name="Daniel R."/>
        </authorList>
    </citation>
    <scope>NUCLEOTIDE SEQUENCE</scope>
    <source>
        <strain evidence="1">EIF3</strain>
    </source>
</reference>
<dbReference type="InterPro" id="IPR042252">
    <property type="entry name" value="MtfA_N"/>
</dbReference>
<gene>
    <name evidence="1" type="ORF">IM816_14770</name>
</gene>
<protein>
    <submittedName>
        <fullName evidence="1">Zinc-dependent peptidase</fullName>
    </submittedName>
</protein>
<dbReference type="InterPro" id="IPR010384">
    <property type="entry name" value="MtfA_fam"/>
</dbReference>
<dbReference type="Pfam" id="PF06167">
    <property type="entry name" value="Peptidase_M90"/>
    <property type="match status" value="1"/>
</dbReference>
<dbReference type="Gene3D" id="1.10.472.150">
    <property type="entry name" value="Glucose-regulated metallo-peptidase M90, N-terminal domain"/>
    <property type="match status" value="1"/>
</dbReference>
<evidence type="ECO:0000313" key="1">
    <source>
        <dbReference type="EMBL" id="URL57861.1"/>
    </source>
</evidence>
<dbReference type="CDD" id="cd20169">
    <property type="entry name" value="Peptidase_M90_mtfA"/>
    <property type="match status" value="1"/>
</dbReference>
<keyword evidence="2" id="KW-1185">Reference proteome</keyword>
<organism evidence="1 2">
    <name type="scientific">Luteibacter flocculans</name>
    <dbReference type="NCBI Taxonomy" id="2780091"/>
    <lineage>
        <taxon>Bacteria</taxon>
        <taxon>Pseudomonadati</taxon>
        <taxon>Pseudomonadota</taxon>
        <taxon>Gammaproteobacteria</taxon>
        <taxon>Lysobacterales</taxon>
        <taxon>Rhodanobacteraceae</taxon>
        <taxon>Luteibacter</taxon>
    </lineage>
</organism>